<proteinExistence type="predicted"/>
<dbReference type="AlphaFoldDB" id="A0A074XBM8"/>
<dbReference type="Proteomes" id="UP000027730">
    <property type="component" value="Unassembled WGS sequence"/>
</dbReference>
<protein>
    <submittedName>
        <fullName evidence="2">Uncharacterized protein</fullName>
    </submittedName>
</protein>
<reference evidence="2 3" key="1">
    <citation type="journal article" date="2014" name="BMC Genomics">
        <title>Genome sequencing of four Aureobasidium pullulans varieties: biotechnological potential, stress tolerance, and description of new species.</title>
        <authorList>
            <person name="Gostin Ar C."/>
            <person name="Ohm R.A."/>
            <person name="Kogej T."/>
            <person name="Sonjak S."/>
            <person name="Turk M."/>
            <person name="Zajc J."/>
            <person name="Zalar P."/>
            <person name="Grube M."/>
            <person name="Sun H."/>
            <person name="Han J."/>
            <person name="Sharma A."/>
            <person name="Chiniquy J."/>
            <person name="Ngan C.Y."/>
            <person name="Lipzen A."/>
            <person name="Barry K."/>
            <person name="Grigoriev I.V."/>
            <person name="Gunde-Cimerman N."/>
        </authorList>
    </citation>
    <scope>NUCLEOTIDE SEQUENCE [LARGE SCALE GENOMIC DNA]</scope>
    <source>
        <strain evidence="2 3">CBS 147.97</strain>
    </source>
</reference>
<evidence type="ECO:0000313" key="2">
    <source>
        <dbReference type="EMBL" id="KEQ72036.1"/>
    </source>
</evidence>
<sequence>MDEDTAKEVEDLQNTLKDLVTRKRKREATLEHENEQLKDEDQKLRTTIEQLESDYRTTKEMLRPLRQRLTSSAQKCTQAYMELTEIKRRNDELDTDNKRLKNERAEQTLLVDFLEHCKEISEEGATKQTEAMNAHAEENRLLAVKNQGLQNEVDKLQQYKVASKKAVSNSREKLRLAIDAEFNRLVSYHIKSLEVM</sequence>
<dbReference type="EMBL" id="KL584712">
    <property type="protein sequence ID" value="KEQ72036.1"/>
    <property type="molecule type" value="Genomic_DNA"/>
</dbReference>
<accession>A0A074XBM8</accession>
<dbReference type="RefSeq" id="XP_013426402.1">
    <property type="nucleotide sequence ID" value="XM_013570948.1"/>
</dbReference>
<keyword evidence="3" id="KW-1185">Reference proteome</keyword>
<evidence type="ECO:0000313" key="3">
    <source>
        <dbReference type="Proteomes" id="UP000027730"/>
    </source>
</evidence>
<gene>
    <name evidence="2" type="ORF">M436DRAFT_82946</name>
</gene>
<evidence type="ECO:0000256" key="1">
    <source>
        <dbReference type="SAM" id="Coils"/>
    </source>
</evidence>
<keyword evidence="1" id="KW-0175">Coiled coil</keyword>
<dbReference type="HOGENOM" id="CLU_1389955_0_0_1"/>
<organism evidence="2 3">
    <name type="scientific">Aureobasidium namibiae CBS 147.97</name>
    <dbReference type="NCBI Taxonomy" id="1043004"/>
    <lineage>
        <taxon>Eukaryota</taxon>
        <taxon>Fungi</taxon>
        <taxon>Dikarya</taxon>
        <taxon>Ascomycota</taxon>
        <taxon>Pezizomycotina</taxon>
        <taxon>Dothideomycetes</taxon>
        <taxon>Dothideomycetidae</taxon>
        <taxon>Dothideales</taxon>
        <taxon>Saccotheciaceae</taxon>
        <taxon>Aureobasidium</taxon>
    </lineage>
</organism>
<feature type="coiled-coil region" evidence="1">
    <location>
        <begin position="83"/>
        <end position="110"/>
    </location>
</feature>
<name>A0A074XBM8_9PEZI</name>
<dbReference type="GeneID" id="25417086"/>
<feature type="coiled-coil region" evidence="1">
    <location>
        <begin position="9"/>
        <end position="54"/>
    </location>
</feature>